<reference evidence="11" key="2">
    <citation type="submission" date="2021-09" db="EMBL/GenBank/DDBJ databases">
        <authorList>
            <person name="Gilroy R."/>
        </authorList>
    </citation>
    <scope>NUCLEOTIDE SEQUENCE</scope>
    <source>
        <strain evidence="11">ChiBcec21-2208</strain>
    </source>
</reference>
<evidence type="ECO:0000256" key="6">
    <source>
        <dbReference type="ARBA" id="ARBA00022777"/>
    </source>
</evidence>
<keyword evidence="3 9" id="KW-0963">Cytoplasm</keyword>
<protein>
    <recommendedName>
        <fullName evidence="9">Probable butyrate kinase</fullName>
        <shortName evidence="9">BK</shortName>
        <ecNumber evidence="9">2.7.2.7</ecNumber>
    </recommendedName>
    <alternativeName>
        <fullName evidence="9">Branched-chain carboxylic acid kinase</fullName>
    </alternativeName>
</protein>
<proteinExistence type="inferred from homology"/>
<dbReference type="PIRSF" id="PIRSF036458">
    <property type="entry name" value="Butyrate_kin"/>
    <property type="match status" value="1"/>
</dbReference>
<dbReference type="GO" id="GO:0006083">
    <property type="term" value="P:acetate metabolic process"/>
    <property type="evidence" value="ECO:0007669"/>
    <property type="project" value="TreeGrafter"/>
</dbReference>
<reference evidence="11" key="1">
    <citation type="journal article" date="2021" name="PeerJ">
        <title>Extensive microbial diversity within the chicken gut microbiome revealed by metagenomics and culture.</title>
        <authorList>
            <person name="Gilroy R."/>
            <person name="Ravi A."/>
            <person name="Getino M."/>
            <person name="Pursley I."/>
            <person name="Horton D.L."/>
            <person name="Alikhan N.F."/>
            <person name="Baker D."/>
            <person name="Gharbi K."/>
            <person name="Hall N."/>
            <person name="Watson M."/>
            <person name="Adriaenssens E.M."/>
            <person name="Foster-Nyarko E."/>
            <person name="Jarju S."/>
            <person name="Secka A."/>
            <person name="Antonio M."/>
            <person name="Oren A."/>
            <person name="Chaudhuri R.R."/>
            <person name="La Ragione R."/>
            <person name="Hildebrand F."/>
            <person name="Pallen M.J."/>
        </authorList>
    </citation>
    <scope>NUCLEOTIDE SEQUENCE</scope>
    <source>
        <strain evidence="11">ChiBcec21-2208</strain>
    </source>
</reference>
<dbReference type="AlphaFoldDB" id="A0A921LPL4"/>
<dbReference type="Gene3D" id="3.30.420.40">
    <property type="match status" value="2"/>
</dbReference>
<comment type="caution">
    <text evidence="11">The sequence shown here is derived from an EMBL/GenBank/DDBJ whole genome shotgun (WGS) entry which is preliminary data.</text>
</comment>
<dbReference type="PANTHER" id="PTHR21060:SF3">
    <property type="entry name" value="BUTYRATE KINASE 2-RELATED"/>
    <property type="match status" value="1"/>
</dbReference>
<keyword evidence="7 9" id="KW-0067">ATP-binding</keyword>
<comment type="subcellular location">
    <subcellularLocation>
        <location evidence="1 9">Cytoplasm</location>
    </subcellularLocation>
</comment>
<accession>A0A921LPL4</accession>
<evidence type="ECO:0000256" key="7">
    <source>
        <dbReference type="ARBA" id="ARBA00022840"/>
    </source>
</evidence>
<gene>
    <name evidence="9 11" type="primary">buk</name>
    <name evidence="11" type="ORF">K8V20_10475</name>
</gene>
<dbReference type="GO" id="GO:0008776">
    <property type="term" value="F:acetate kinase activity"/>
    <property type="evidence" value="ECO:0007669"/>
    <property type="project" value="TreeGrafter"/>
</dbReference>
<dbReference type="Pfam" id="PF00871">
    <property type="entry name" value="Acetate_kinase"/>
    <property type="match status" value="1"/>
</dbReference>
<keyword evidence="5 9" id="KW-0547">Nucleotide-binding</keyword>
<evidence type="ECO:0000256" key="9">
    <source>
        <dbReference type="HAMAP-Rule" id="MF_00542"/>
    </source>
</evidence>
<dbReference type="PANTHER" id="PTHR21060">
    <property type="entry name" value="ACETATE KINASE"/>
    <property type="match status" value="1"/>
</dbReference>
<dbReference type="GO" id="GO:0005524">
    <property type="term" value="F:ATP binding"/>
    <property type="evidence" value="ECO:0007669"/>
    <property type="project" value="UniProtKB-KW"/>
</dbReference>
<dbReference type="InterPro" id="IPR011245">
    <property type="entry name" value="Butyrate_kin"/>
</dbReference>
<dbReference type="CDD" id="cd24011">
    <property type="entry name" value="ASKHA_NBD_BK"/>
    <property type="match status" value="1"/>
</dbReference>
<keyword evidence="6 9" id="KW-0418">Kinase</keyword>
<dbReference type="PROSITE" id="PS01075">
    <property type="entry name" value="ACETATE_KINASE_1"/>
    <property type="match status" value="1"/>
</dbReference>
<dbReference type="Proteomes" id="UP000782880">
    <property type="component" value="Unassembled WGS sequence"/>
</dbReference>
<evidence type="ECO:0000313" key="11">
    <source>
        <dbReference type="EMBL" id="HJG29050.1"/>
    </source>
</evidence>
<dbReference type="InterPro" id="IPR043129">
    <property type="entry name" value="ATPase_NBD"/>
</dbReference>
<dbReference type="NCBIfam" id="NF002834">
    <property type="entry name" value="PRK03011.1-5"/>
    <property type="match status" value="1"/>
</dbReference>
<dbReference type="PRINTS" id="PR00471">
    <property type="entry name" value="ACETATEKNASE"/>
</dbReference>
<dbReference type="InterPro" id="IPR000890">
    <property type="entry name" value="Aliphatic_acid_kin_short-chain"/>
</dbReference>
<dbReference type="GO" id="GO:0047761">
    <property type="term" value="F:butyrate kinase activity"/>
    <property type="evidence" value="ECO:0007669"/>
    <property type="project" value="UniProtKB-UniRule"/>
</dbReference>
<sequence length="355" mass="38636">MSIKTLVINPGSTSTKVGVFEDETLLFEETLRHPTEEIAKYASVIDQKDFRKEIILDFLKEKNCDPKTLNVIVGRGGLLKPIPGGTYAVSEALLADLKAGVQGQHASNLGGILAREIGDALGIPSYIVDPVVVDELTDKARLSGMPELPRRSIFHALNQKAVARRFAKENGKRYEDLNLIVIHMGGGVSVGAHDHGKVVDVNNILDGEGCFSPERSGTVPVGDLVKMCFSGKYTQQEIYKKICGNGGFNAYLHTNDARIVEKMAQEGNAEAKLVQDAFYYQIAKDAGAMAAVLCGKVDQIILTGGIAYNPHTREILEKHLRFIAPITVYPGEDELLALCQGALRVVNGEEEAKKY</sequence>
<dbReference type="SUPFAM" id="SSF53067">
    <property type="entry name" value="Actin-like ATPase domain"/>
    <property type="match status" value="2"/>
</dbReference>
<evidence type="ECO:0000256" key="1">
    <source>
        <dbReference type="ARBA" id="ARBA00004496"/>
    </source>
</evidence>
<dbReference type="NCBIfam" id="TIGR02707">
    <property type="entry name" value="butyr_kinase"/>
    <property type="match status" value="1"/>
</dbReference>
<keyword evidence="4 9" id="KW-0808">Transferase</keyword>
<dbReference type="HAMAP" id="MF_00542">
    <property type="entry name" value="Butyrate_kinase"/>
    <property type="match status" value="1"/>
</dbReference>
<evidence type="ECO:0000256" key="5">
    <source>
        <dbReference type="ARBA" id="ARBA00022741"/>
    </source>
</evidence>
<evidence type="ECO:0000256" key="10">
    <source>
        <dbReference type="RuleBase" id="RU003835"/>
    </source>
</evidence>
<evidence type="ECO:0000256" key="2">
    <source>
        <dbReference type="ARBA" id="ARBA00008748"/>
    </source>
</evidence>
<name>A0A921LPL4_9FIRM</name>
<dbReference type="EC" id="2.7.2.7" evidence="9"/>
<evidence type="ECO:0000256" key="8">
    <source>
        <dbReference type="ARBA" id="ARBA00048596"/>
    </source>
</evidence>
<evidence type="ECO:0000256" key="3">
    <source>
        <dbReference type="ARBA" id="ARBA00022490"/>
    </source>
</evidence>
<evidence type="ECO:0000256" key="4">
    <source>
        <dbReference type="ARBA" id="ARBA00022679"/>
    </source>
</evidence>
<evidence type="ECO:0000313" key="12">
    <source>
        <dbReference type="Proteomes" id="UP000782880"/>
    </source>
</evidence>
<organism evidence="11 12">
    <name type="scientific">Subdoligranulum variabile</name>
    <dbReference type="NCBI Taxonomy" id="214851"/>
    <lineage>
        <taxon>Bacteria</taxon>
        <taxon>Bacillati</taxon>
        <taxon>Bacillota</taxon>
        <taxon>Clostridia</taxon>
        <taxon>Eubacteriales</taxon>
        <taxon>Oscillospiraceae</taxon>
        <taxon>Subdoligranulum</taxon>
    </lineage>
</organism>
<comment type="similarity">
    <text evidence="2 9 10">Belongs to the acetokinase family.</text>
</comment>
<comment type="catalytic activity">
    <reaction evidence="8 9">
        <text>butanoate + ATP = butanoyl phosphate + ADP</text>
        <dbReference type="Rhea" id="RHEA:13585"/>
        <dbReference type="ChEBI" id="CHEBI:17968"/>
        <dbReference type="ChEBI" id="CHEBI:30616"/>
        <dbReference type="ChEBI" id="CHEBI:58079"/>
        <dbReference type="ChEBI" id="CHEBI:456216"/>
        <dbReference type="EC" id="2.7.2.7"/>
    </reaction>
</comment>
<dbReference type="GO" id="GO:0005737">
    <property type="term" value="C:cytoplasm"/>
    <property type="evidence" value="ECO:0007669"/>
    <property type="project" value="UniProtKB-SubCell"/>
</dbReference>
<dbReference type="EMBL" id="DYVE01000269">
    <property type="protein sequence ID" value="HJG29050.1"/>
    <property type="molecule type" value="Genomic_DNA"/>
</dbReference>
<dbReference type="PROSITE" id="PS01076">
    <property type="entry name" value="ACETATE_KINASE_2"/>
    <property type="match status" value="1"/>
</dbReference>
<dbReference type="InterPro" id="IPR023865">
    <property type="entry name" value="Aliphatic_acid_kinase_CS"/>
</dbReference>